<keyword evidence="3 7" id="KW-0812">Transmembrane</keyword>
<feature type="region of interest" description="Disordered" evidence="8">
    <location>
        <begin position="1"/>
        <end position="21"/>
    </location>
</feature>
<feature type="region of interest" description="Disordered" evidence="8">
    <location>
        <begin position="247"/>
        <end position="325"/>
    </location>
</feature>
<feature type="transmembrane region" description="Helical" evidence="9">
    <location>
        <begin position="72"/>
        <end position="94"/>
    </location>
</feature>
<proteinExistence type="predicted"/>
<comment type="subcellular location">
    <subcellularLocation>
        <location evidence="2">Membrane</location>
        <topology evidence="2">Multi-pass membrane protein</topology>
    </subcellularLocation>
    <subcellularLocation>
        <location evidence="1">Nucleus</location>
    </subcellularLocation>
</comment>
<feature type="compositionally biased region" description="Basic and acidic residues" evidence="8">
    <location>
        <begin position="260"/>
        <end position="269"/>
    </location>
</feature>
<evidence type="ECO:0000256" key="7">
    <source>
        <dbReference type="PROSITE-ProRule" id="PRU00581"/>
    </source>
</evidence>
<reference evidence="11 12" key="1">
    <citation type="submission" date="2019-01" db="EMBL/GenBank/DDBJ databases">
        <title>Draft Genome and Complete Hox-Cluster Characterization of the Sterlet Sturgeon (Acipenser ruthenus).</title>
        <authorList>
            <person name="Wei Q."/>
        </authorList>
    </citation>
    <scope>NUCLEOTIDE SEQUENCE [LARGE SCALE GENOMIC DNA]</scope>
    <source>
        <strain evidence="11">WHYD16114868_AA</strain>
        <tissue evidence="11">Blood</tissue>
    </source>
</reference>
<keyword evidence="5 7" id="KW-0472">Membrane</keyword>
<evidence type="ECO:0000256" key="8">
    <source>
        <dbReference type="SAM" id="MobiDB-lite"/>
    </source>
</evidence>
<name>A0A444UED6_ACIRT</name>
<feature type="compositionally biased region" description="Low complexity" evidence="8">
    <location>
        <begin position="383"/>
        <end position="394"/>
    </location>
</feature>
<protein>
    <submittedName>
        <fullName evidence="11">Protein FAM192A</fullName>
    </submittedName>
</protein>
<comment type="caution">
    <text evidence="11">The sequence shown here is derived from an EMBL/GenBank/DDBJ whole genome shotgun (WGS) entry which is preliminary data.</text>
</comment>
<feature type="compositionally biased region" description="Basic and acidic residues" evidence="8">
    <location>
        <begin position="171"/>
        <end position="188"/>
    </location>
</feature>
<sequence>MDEFPAKVSTETSSQPTQSNSGFRGFSVGPVKMDVLFIRTIPGILMIVEIVLGLLVWALIAGSTTLNQAFGWVMFVSVTLWVITTCLFVVYFLSVPEKIQFVPWPIVMMIFNVIATVLYITAFITNAASVPTKWAPDYNNLAAAAVLCIMAGAGDGKVFVNRKFESETEIEEKRKKRQEEWEKVRKPEDPEECPEEVYDPRSLFDRLQEQKDKKQQEYEEQFKFTCYPEAFQSALTSWRKQFSLTPQSHSTLSKLTANTETRKEPEKKAATKSAENKNTFSQAKLLAGAVKRRSSDTSDSVKKQKLETNKGSSHRGSEAVGRGSGAGSVVHRVGILVQVLFNELLYLSSGSEAEGRFLGAGSVVHRPSVAVCVGILPGLGAYSGSSDSDSSTDSEGIARDAGVRSASELSGSAVH</sequence>
<keyword evidence="12" id="KW-1185">Reference proteome</keyword>
<evidence type="ECO:0000256" key="6">
    <source>
        <dbReference type="ARBA" id="ARBA00023242"/>
    </source>
</evidence>
<evidence type="ECO:0000256" key="3">
    <source>
        <dbReference type="ARBA" id="ARBA00022692"/>
    </source>
</evidence>
<evidence type="ECO:0000256" key="1">
    <source>
        <dbReference type="ARBA" id="ARBA00004123"/>
    </source>
</evidence>
<evidence type="ECO:0000313" key="11">
    <source>
        <dbReference type="EMBL" id="RXM33543.1"/>
    </source>
</evidence>
<dbReference type="InterPro" id="IPR019331">
    <property type="entry name" value="FAM192A/Fyv6_N"/>
</dbReference>
<gene>
    <name evidence="11" type="ORF">EOD39_1245</name>
</gene>
<dbReference type="PANTHER" id="PTHR13495:SF0">
    <property type="entry name" value="PSME3-INTERACTING PROTEIN"/>
    <property type="match status" value="1"/>
</dbReference>
<feature type="transmembrane region" description="Helical" evidence="9">
    <location>
        <begin position="106"/>
        <end position="129"/>
    </location>
</feature>
<dbReference type="PANTHER" id="PTHR13495">
    <property type="entry name" value="NEFA-INTERACTING NUCLEAR PROTEIN NIP30"/>
    <property type="match status" value="1"/>
</dbReference>
<feature type="compositionally biased region" description="Polar residues" evidence="8">
    <location>
        <begin position="247"/>
        <end position="259"/>
    </location>
</feature>
<evidence type="ECO:0000313" key="12">
    <source>
        <dbReference type="Proteomes" id="UP000289886"/>
    </source>
</evidence>
<organism evidence="11 12">
    <name type="scientific">Acipenser ruthenus</name>
    <name type="common">Sterlet sturgeon</name>
    <dbReference type="NCBI Taxonomy" id="7906"/>
    <lineage>
        <taxon>Eukaryota</taxon>
        <taxon>Metazoa</taxon>
        <taxon>Chordata</taxon>
        <taxon>Craniata</taxon>
        <taxon>Vertebrata</taxon>
        <taxon>Euteleostomi</taxon>
        <taxon>Actinopterygii</taxon>
        <taxon>Chondrostei</taxon>
        <taxon>Acipenseriformes</taxon>
        <taxon>Acipenseridae</taxon>
        <taxon>Acipenser</taxon>
    </lineage>
</organism>
<dbReference type="GO" id="GO:0005634">
    <property type="term" value="C:nucleus"/>
    <property type="evidence" value="ECO:0007669"/>
    <property type="project" value="UniProtKB-SubCell"/>
</dbReference>
<feature type="region of interest" description="Disordered" evidence="8">
    <location>
        <begin position="171"/>
        <end position="199"/>
    </location>
</feature>
<dbReference type="PROSITE" id="PS51225">
    <property type="entry name" value="MARVEL"/>
    <property type="match status" value="1"/>
</dbReference>
<evidence type="ECO:0000256" key="5">
    <source>
        <dbReference type="ARBA" id="ARBA00023136"/>
    </source>
</evidence>
<dbReference type="EMBL" id="SCEB01214731">
    <property type="protein sequence ID" value="RXM33543.1"/>
    <property type="molecule type" value="Genomic_DNA"/>
</dbReference>
<dbReference type="AlphaFoldDB" id="A0A444UED6"/>
<dbReference type="GO" id="GO:0016020">
    <property type="term" value="C:membrane"/>
    <property type="evidence" value="ECO:0007669"/>
    <property type="project" value="UniProtKB-SubCell"/>
</dbReference>
<feature type="compositionally biased region" description="Polar residues" evidence="8">
    <location>
        <begin position="9"/>
        <end position="21"/>
    </location>
</feature>
<evidence type="ECO:0000256" key="9">
    <source>
        <dbReference type="SAM" id="Phobius"/>
    </source>
</evidence>
<dbReference type="InterPro" id="IPR008253">
    <property type="entry name" value="Marvel"/>
</dbReference>
<keyword evidence="6" id="KW-0539">Nucleus</keyword>
<dbReference type="Pfam" id="PF10187">
    <property type="entry name" value="FAM192A_Fyv6_N"/>
    <property type="match status" value="1"/>
</dbReference>
<dbReference type="InterPro" id="IPR039845">
    <property type="entry name" value="FAM192A"/>
</dbReference>
<dbReference type="Proteomes" id="UP000289886">
    <property type="component" value="Unassembled WGS sequence"/>
</dbReference>
<keyword evidence="4 9" id="KW-1133">Transmembrane helix</keyword>
<evidence type="ECO:0000259" key="10">
    <source>
        <dbReference type="PROSITE" id="PS51225"/>
    </source>
</evidence>
<feature type="domain" description="MARVEL" evidence="10">
    <location>
        <begin position="37"/>
        <end position="165"/>
    </location>
</feature>
<feature type="compositionally biased region" description="Basic and acidic residues" evidence="8">
    <location>
        <begin position="293"/>
        <end position="308"/>
    </location>
</feature>
<feature type="region of interest" description="Disordered" evidence="8">
    <location>
        <begin position="383"/>
        <end position="415"/>
    </location>
</feature>
<evidence type="ECO:0000256" key="2">
    <source>
        <dbReference type="ARBA" id="ARBA00004141"/>
    </source>
</evidence>
<dbReference type="Pfam" id="PF01284">
    <property type="entry name" value="MARVEL"/>
    <property type="match status" value="1"/>
</dbReference>
<accession>A0A444UED6</accession>
<feature type="transmembrane region" description="Helical" evidence="9">
    <location>
        <begin position="36"/>
        <end position="60"/>
    </location>
</feature>
<evidence type="ECO:0000256" key="4">
    <source>
        <dbReference type="ARBA" id="ARBA00022989"/>
    </source>
</evidence>